<keyword evidence="2" id="KW-0813">Transport</keyword>
<evidence type="ECO:0000256" key="9">
    <source>
        <dbReference type="ARBA" id="ARBA00037934"/>
    </source>
</evidence>
<keyword evidence="7" id="KW-0175">Coiled coil</keyword>
<gene>
    <name evidence="13" type="ORF">MSPICULIGERA_LOCUS10268</name>
</gene>
<keyword evidence="6 11" id="KW-1133">Transmembrane helix</keyword>
<dbReference type="PANTHER" id="PTHR12825">
    <property type="entry name" value="BNIP1-RELATED"/>
    <property type="match status" value="1"/>
</dbReference>
<organism evidence="13 14">
    <name type="scientific">Mesorhabditis spiculigera</name>
    <dbReference type="NCBI Taxonomy" id="96644"/>
    <lineage>
        <taxon>Eukaryota</taxon>
        <taxon>Metazoa</taxon>
        <taxon>Ecdysozoa</taxon>
        <taxon>Nematoda</taxon>
        <taxon>Chromadorea</taxon>
        <taxon>Rhabditida</taxon>
        <taxon>Rhabditina</taxon>
        <taxon>Rhabditomorpha</taxon>
        <taxon>Rhabditoidea</taxon>
        <taxon>Rhabditidae</taxon>
        <taxon>Mesorhabditinae</taxon>
        <taxon>Mesorhabditis</taxon>
    </lineage>
</organism>
<evidence type="ECO:0000256" key="8">
    <source>
        <dbReference type="ARBA" id="ARBA00023136"/>
    </source>
</evidence>
<reference evidence="13" key="1">
    <citation type="submission" date="2023-06" db="EMBL/GenBank/DDBJ databases">
        <authorList>
            <person name="Delattre M."/>
        </authorList>
    </citation>
    <scope>NUCLEOTIDE SEQUENCE</scope>
    <source>
        <strain evidence="13">AF72</strain>
    </source>
</reference>
<dbReference type="AlphaFoldDB" id="A0AA36G0Z0"/>
<evidence type="ECO:0000256" key="2">
    <source>
        <dbReference type="ARBA" id="ARBA00022448"/>
    </source>
</evidence>
<evidence type="ECO:0000256" key="7">
    <source>
        <dbReference type="ARBA" id="ARBA00023054"/>
    </source>
</evidence>
<evidence type="ECO:0000256" key="3">
    <source>
        <dbReference type="ARBA" id="ARBA00022692"/>
    </source>
</evidence>
<evidence type="ECO:0000256" key="10">
    <source>
        <dbReference type="SAM" id="MobiDB-lite"/>
    </source>
</evidence>
<feature type="compositionally biased region" description="Basic and acidic residues" evidence="10">
    <location>
        <begin position="125"/>
        <end position="138"/>
    </location>
</feature>
<dbReference type="GO" id="GO:0005484">
    <property type="term" value="F:SNAP receptor activity"/>
    <property type="evidence" value="ECO:0007669"/>
    <property type="project" value="InterPro"/>
</dbReference>
<evidence type="ECO:0000256" key="4">
    <source>
        <dbReference type="ARBA" id="ARBA00022824"/>
    </source>
</evidence>
<dbReference type="EMBL" id="CATQJA010002585">
    <property type="protein sequence ID" value="CAJ0571870.1"/>
    <property type="molecule type" value="Genomic_DNA"/>
</dbReference>
<comment type="similarity">
    <text evidence="9">Belongs to the SEC20 family.</text>
</comment>
<accession>A0AA36G0Z0</accession>
<feature type="domain" description="Sec20 C-terminal" evidence="12">
    <location>
        <begin position="141"/>
        <end position="229"/>
    </location>
</feature>
<keyword evidence="8 11" id="KW-0472">Membrane</keyword>
<dbReference type="PANTHER" id="PTHR12825:SF0">
    <property type="entry name" value="VESICLE TRANSPORT PROTEIN SEC20"/>
    <property type="match status" value="1"/>
</dbReference>
<dbReference type="GO" id="GO:0006890">
    <property type="term" value="P:retrograde vesicle-mediated transport, Golgi to endoplasmic reticulum"/>
    <property type="evidence" value="ECO:0007669"/>
    <property type="project" value="InterPro"/>
</dbReference>
<name>A0AA36G0Z0_9BILA</name>
<feature type="non-terminal residue" evidence="13">
    <location>
        <position position="1"/>
    </location>
</feature>
<evidence type="ECO:0000256" key="11">
    <source>
        <dbReference type="SAM" id="Phobius"/>
    </source>
</evidence>
<comment type="caution">
    <text evidence="13">The sequence shown here is derived from an EMBL/GenBank/DDBJ whole genome shotgun (WGS) entry which is preliminary data.</text>
</comment>
<dbReference type="GO" id="GO:0031201">
    <property type="term" value="C:SNARE complex"/>
    <property type="evidence" value="ECO:0007669"/>
    <property type="project" value="TreeGrafter"/>
</dbReference>
<dbReference type="InterPro" id="IPR005606">
    <property type="entry name" value="Sec20"/>
</dbReference>
<dbReference type="Proteomes" id="UP001177023">
    <property type="component" value="Unassembled WGS sequence"/>
</dbReference>
<sequence length="243" mass="27805">MAGPPPSVERLQRDILNLDTAIRGRIDELPTNCRSDKDLYSTTRDLRGQLQEMKMKIDELVKLKPTIAKIVLEGEHFEQLIVEFRNSMDWNKNALALAATKVRQQLEKDAREQLFARDTPSSGDGLRHRTTDMKSSEADAARATERLSSLVSKMGERANFAEEHMAGLVESSSLLSRAGTEFTDQATHIQTGHKLLSKFERRELTDKVLVLLALCFYLVTIYYILHKRVLSRFPDVFYYLLLF</sequence>
<proteinExistence type="inferred from homology"/>
<feature type="transmembrane region" description="Helical" evidence="11">
    <location>
        <begin position="208"/>
        <end position="225"/>
    </location>
</feature>
<comment type="subcellular location">
    <subcellularLocation>
        <location evidence="1">Endoplasmic reticulum membrane</location>
        <topology evidence="1">Single-pass type IV membrane protein</topology>
    </subcellularLocation>
</comment>
<dbReference type="GO" id="GO:0005789">
    <property type="term" value="C:endoplasmic reticulum membrane"/>
    <property type="evidence" value="ECO:0007669"/>
    <property type="project" value="UniProtKB-SubCell"/>
</dbReference>
<protein>
    <recommendedName>
        <fullName evidence="12">Sec20 C-terminal domain-containing protein</fullName>
    </recommendedName>
</protein>
<keyword evidence="4" id="KW-0256">Endoplasmic reticulum</keyword>
<evidence type="ECO:0000259" key="12">
    <source>
        <dbReference type="Pfam" id="PF03908"/>
    </source>
</evidence>
<evidence type="ECO:0000256" key="1">
    <source>
        <dbReference type="ARBA" id="ARBA00004163"/>
    </source>
</evidence>
<evidence type="ECO:0000313" key="13">
    <source>
        <dbReference type="EMBL" id="CAJ0571870.1"/>
    </source>
</evidence>
<dbReference type="Pfam" id="PF03908">
    <property type="entry name" value="Sec20"/>
    <property type="match status" value="1"/>
</dbReference>
<evidence type="ECO:0000313" key="14">
    <source>
        <dbReference type="Proteomes" id="UP001177023"/>
    </source>
</evidence>
<keyword evidence="5" id="KW-0931">ER-Golgi transport</keyword>
<keyword evidence="14" id="KW-1185">Reference proteome</keyword>
<dbReference type="InterPro" id="IPR056173">
    <property type="entry name" value="Sec20_C"/>
</dbReference>
<keyword evidence="3 11" id="KW-0812">Transmembrane</keyword>
<feature type="region of interest" description="Disordered" evidence="10">
    <location>
        <begin position="117"/>
        <end position="138"/>
    </location>
</feature>
<evidence type="ECO:0000256" key="6">
    <source>
        <dbReference type="ARBA" id="ARBA00022989"/>
    </source>
</evidence>
<evidence type="ECO:0000256" key="5">
    <source>
        <dbReference type="ARBA" id="ARBA00022892"/>
    </source>
</evidence>